<comment type="caution">
    <text evidence="1">The sequence shown here is derived from an EMBL/GenBank/DDBJ whole genome shotgun (WGS) entry which is preliminary data.</text>
</comment>
<dbReference type="SUPFAM" id="SSF53335">
    <property type="entry name" value="S-adenosyl-L-methionine-dependent methyltransferases"/>
    <property type="match status" value="1"/>
</dbReference>
<organism evidence="1 2">
    <name type="scientific">Funiculus sociatus GB2-A5</name>
    <dbReference type="NCBI Taxonomy" id="2933946"/>
    <lineage>
        <taxon>Bacteria</taxon>
        <taxon>Bacillati</taxon>
        <taxon>Cyanobacteriota</taxon>
        <taxon>Cyanophyceae</taxon>
        <taxon>Coleofasciculales</taxon>
        <taxon>Coleofasciculaceae</taxon>
        <taxon>Funiculus</taxon>
    </lineage>
</organism>
<dbReference type="PANTHER" id="PTHR43861">
    <property type="entry name" value="TRANS-ACONITATE 2-METHYLTRANSFERASE-RELATED"/>
    <property type="match status" value="1"/>
</dbReference>
<reference evidence="1 2" key="1">
    <citation type="submission" date="2022-04" db="EMBL/GenBank/DDBJ databases">
        <title>Positive selection, recombination, and allopatry shape intraspecific diversity of widespread and dominant cyanobacteria.</title>
        <authorList>
            <person name="Wei J."/>
            <person name="Shu W."/>
            <person name="Hu C."/>
        </authorList>
    </citation>
    <scope>NUCLEOTIDE SEQUENCE [LARGE SCALE GENOMIC DNA]</scope>
    <source>
        <strain evidence="1 2">GB2-A5</strain>
    </source>
</reference>
<dbReference type="GO" id="GO:0008168">
    <property type="term" value="F:methyltransferase activity"/>
    <property type="evidence" value="ECO:0007669"/>
    <property type="project" value="UniProtKB-KW"/>
</dbReference>
<keyword evidence="1" id="KW-0489">Methyltransferase</keyword>
<dbReference type="CDD" id="cd02440">
    <property type="entry name" value="AdoMet_MTases"/>
    <property type="match status" value="1"/>
</dbReference>
<dbReference type="EMBL" id="JAMPKK010000011">
    <property type="protein sequence ID" value="MEP0864276.1"/>
    <property type="molecule type" value="Genomic_DNA"/>
</dbReference>
<keyword evidence="1" id="KW-0808">Transferase</keyword>
<dbReference type="Pfam" id="PF13489">
    <property type="entry name" value="Methyltransf_23"/>
    <property type="match status" value="1"/>
</dbReference>
<keyword evidence="2" id="KW-1185">Reference proteome</keyword>
<accession>A0ABV0JNN2</accession>
<sequence>MSINQSLKAQRQFASDVSGGRSSQPIYTAFEQVLAQLDLKGDLLDFGAGTGNLTKRLQTLNRFSSITGIDIMQCPVDIDNSIRWITWDLNDKIHLPNQSFDVIVSAEVIEHLENPRAVAREWFQLLRPGGTLIFSTPNNESWRSLIALLLRGHFVAFSDTCYPAHITALLRKDIQRILSEANFSPPKFVFTNVGGIPNFPKLQWQTVSGGLLKGIRYSDNLLAIAHKPMS</sequence>
<dbReference type="Proteomes" id="UP001442494">
    <property type="component" value="Unassembled WGS sequence"/>
</dbReference>
<name>A0ABV0JNN2_9CYAN</name>
<dbReference type="InterPro" id="IPR029063">
    <property type="entry name" value="SAM-dependent_MTases_sf"/>
</dbReference>
<evidence type="ECO:0000313" key="1">
    <source>
        <dbReference type="EMBL" id="MEP0864276.1"/>
    </source>
</evidence>
<dbReference type="RefSeq" id="WP_190448092.1">
    <property type="nucleotide sequence ID" value="NZ_JAMPKK010000011.1"/>
</dbReference>
<dbReference type="Gene3D" id="3.40.50.150">
    <property type="entry name" value="Vaccinia Virus protein VP39"/>
    <property type="match status" value="1"/>
</dbReference>
<proteinExistence type="predicted"/>
<dbReference type="GO" id="GO:0032259">
    <property type="term" value="P:methylation"/>
    <property type="evidence" value="ECO:0007669"/>
    <property type="project" value="UniProtKB-KW"/>
</dbReference>
<gene>
    <name evidence="1" type="ORF">NDI37_07320</name>
</gene>
<protein>
    <submittedName>
        <fullName evidence="1">Methyltransferase domain-containing protein</fullName>
    </submittedName>
</protein>
<evidence type="ECO:0000313" key="2">
    <source>
        <dbReference type="Proteomes" id="UP001442494"/>
    </source>
</evidence>